<evidence type="ECO:0000313" key="3">
    <source>
        <dbReference type="Proteomes" id="UP000824998"/>
    </source>
</evidence>
<feature type="compositionally biased region" description="Low complexity" evidence="1">
    <location>
        <begin position="84"/>
        <end position="100"/>
    </location>
</feature>
<feature type="compositionally biased region" description="Polar residues" evidence="1">
    <location>
        <begin position="232"/>
        <end position="259"/>
    </location>
</feature>
<keyword evidence="3" id="KW-1185">Reference proteome</keyword>
<feature type="region of interest" description="Disordered" evidence="1">
    <location>
        <begin position="1"/>
        <end position="196"/>
    </location>
</feature>
<comment type="caution">
    <text evidence="2">The sequence shown here is derived from an EMBL/GenBank/DDBJ whole genome shotgun (WGS) entry which is preliminary data.</text>
</comment>
<feature type="compositionally biased region" description="Polar residues" evidence="1">
    <location>
        <begin position="1"/>
        <end position="15"/>
    </location>
</feature>
<feature type="compositionally biased region" description="Basic and acidic residues" evidence="1">
    <location>
        <begin position="307"/>
        <end position="316"/>
    </location>
</feature>
<evidence type="ECO:0000256" key="1">
    <source>
        <dbReference type="SAM" id="MobiDB-lite"/>
    </source>
</evidence>
<dbReference type="OrthoDB" id="2624308at2759"/>
<dbReference type="AlphaFoldDB" id="A0A9P7YAF7"/>
<feature type="compositionally biased region" description="Polar residues" evidence="1">
    <location>
        <begin position="208"/>
        <end position="224"/>
    </location>
</feature>
<evidence type="ECO:0000313" key="2">
    <source>
        <dbReference type="EMBL" id="KAG9230288.1"/>
    </source>
</evidence>
<feature type="region of interest" description="Disordered" evidence="1">
    <location>
        <begin position="208"/>
        <end position="318"/>
    </location>
</feature>
<feature type="compositionally biased region" description="Polar residues" evidence="1">
    <location>
        <begin position="44"/>
        <end position="61"/>
    </location>
</feature>
<dbReference type="Proteomes" id="UP000824998">
    <property type="component" value="Unassembled WGS sequence"/>
</dbReference>
<reference evidence="2" key="1">
    <citation type="journal article" date="2021" name="IMA Fungus">
        <title>Genomic characterization of three marine fungi, including Emericellopsis atlantica sp. nov. with signatures of a generalist lifestyle and marine biomass degradation.</title>
        <authorList>
            <person name="Hagestad O.C."/>
            <person name="Hou L."/>
            <person name="Andersen J.H."/>
            <person name="Hansen E.H."/>
            <person name="Altermark B."/>
            <person name="Li C."/>
            <person name="Kuhnert E."/>
            <person name="Cox R.J."/>
            <person name="Crous P.W."/>
            <person name="Spatafora J.W."/>
            <person name="Lail K."/>
            <person name="Amirebrahimi M."/>
            <person name="Lipzen A."/>
            <person name="Pangilinan J."/>
            <person name="Andreopoulos W."/>
            <person name="Hayes R.D."/>
            <person name="Ng V."/>
            <person name="Grigoriev I.V."/>
            <person name="Jackson S.A."/>
            <person name="Sutton T.D.S."/>
            <person name="Dobson A.D.W."/>
            <person name="Rama T."/>
        </authorList>
    </citation>
    <scope>NUCLEOTIDE SEQUENCE</scope>
    <source>
        <strain evidence="2">TRa018bII</strain>
    </source>
</reference>
<protein>
    <recommendedName>
        <fullName evidence="4">Heterokaryon incompatibility domain-containing protein</fullName>
    </recommendedName>
</protein>
<feature type="compositionally biased region" description="Polar residues" evidence="1">
    <location>
        <begin position="26"/>
        <end position="36"/>
    </location>
</feature>
<name>A0A9P7YAF7_9HELO</name>
<gene>
    <name evidence="2" type="ORF">BJ875DRAFT_488110</name>
</gene>
<feature type="compositionally biased region" description="Polar residues" evidence="1">
    <location>
        <begin position="116"/>
        <end position="133"/>
    </location>
</feature>
<proteinExistence type="predicted"/>
<evidence type="ECO:0008006" key="4">
    <source>
        <dbReference type="Google" id="ProtNLM"/>
    </source>
</evidence>
<accession>A0A9P7YAF7</accession>
<organism evidence="2 3">
    <name type="scientific">Amylocarpus encephaloides</name>
    <dbReference type="NCBI Taxonomy" id="45428"/>
    <lineage>
        <taxon>Eukaryota</taxon>
        <taxon>Fungi</taxon>
        <taxon>Dikarya</taxon>
        <taxon>Ascomycota</taxon>
        <taxon>Pezizomycotina</taxon>
        <taxon>Leotiomycetes</taxon>
        <taxon>Helotiales</taxon>
        <taxon>Helotiales incertae sedis</taxon>
        <taxon>Amylocarpus</taxon>
    </lineage>
</organism>
<feature type="compositionally biased region" description="Polar residues" evidence="1">
    <location>
        <begin position="172"/>
        <end position="195"/>
    </location>
</feature>
<dbReference type="EMBL" id="MU251685">
    <property type="protein sequence ID" value="KAG9230288.1"/>
    <property type="molecule type" value="Genomic_DNA"/>
</dbReference>
<sequence>MTRGNSDALNTSHAPTNPPPPPPHNQGYQPTGSNIAGQYGGSVDQYSTTQPARHNTSQTSPIGPDTHGNVASPWAPLPSQACYPVSQSSSSPHSQAHGGAQSPYAEISSAPGHHSGQPSTLSPNTHGNFQSPHTPAPSIGGYFGPNASSSPPSQAHGGVQSPYASIPGYSHTRANSSPVNTSSQGVSGNPQTMASPASLYPEASAYNSNFQYGGDGQTNTTSFQRPDIVPSHRSSSGGFGTYPQSSAPISPAQYQNPDQITRVPVGGRASNSVSPRGLGQPKEQMSNYVGERKGPSETSDSQDIENGDARGGDVDTTRSTPRIRVKGYLNLFSRGWSLRVYPSPHAYKKQGFVNTVEDKFRHQDSLGRVLKNHIDDRFLNPLDGRAKELIVQCTDPNWPYQHFDGEVHTKGRVYLDLLFWAAKWPLSCYVLNHVIGIPGLAGVGDVVNGGCYDPVPYRFWGYCKVTRNAVEASNRRSVPASGGNSADFENRAPEPKFLCFLDDKKHGIRMKVSDWKDDPANMHHNGKLPEYVLVAYTVEQFHHHNADDILALNSLAARAAEDAGVSAYWLGAHCLEAAGDGMSQSDLYLISDIIRGAHSVAIVVGTRSGRPEQYTSTRTLLQQWGTRLWTLPEALLATPNQPISVYRRDRDDVMVVPKRQFASLAWEDSMTTRQLIDHFEGNLVLSRLELVAIALESLFARETTQYFQGDHSYALMGLLRLRPKIDETDSAFQAFARLSLANDSDLLLERVMCILPLHPSQKWSSFDDAFGVKIWDIYPTCQIAGICEDDTFLVDGAFGATIHWDKFRKVANTRRVQSFTRTAIQIALHGAPYYMTIGLLLWRWAWDFRGFLNGLIDVIGDIPDSKRLSQTFWTVCFIPETNKSTTRVYCERYCIRGTQAWLFGFEGYADLETIETQIFGSKMNRLRWSTYGSSLSRHRRNEHHECVGEDPTIDPTIFQKVEDAADAEKLGDMKVFTLIDTNTMTVTLFEALRPPVCLLLCGTEGGMQRTIACSYQWTTGTYYRETILRLETPVLEKMSRVDRFRLGFKKI</sequence>